<name>A0A1T4KQN0_9FIRM</name>
<reference evidence="5" key="1">
    <citation type="submission" date="2017-02" db="EMBL/GenBank/DDBJ databases">
        <authorList>
            <person name="Varghese N."/>
            <person name="Submissions S."/>
        </authorList>
    </citation>
    <scope>NUCLEOTIDE SEQUENCE [LARGE SCALE GENOMIC DNA]</scope>
    <source>
        <strain evidence="5">ATCC 25662</strain>
    </source>
</reference>
<gene>
    <name evidence="4" type="ORF">SAMN02745191_0653</name>
</gene>
<proteinExistence type="inferred from homology"/>
<dbReference type="SUPFAM" id="SSF118196">
    <property type="entry name" value="YaeB-like"/>
    <property type="match status" value="1"/>
</dbReference>
<evidence type="ECO:0000313" key="5">
    <source>
        <dbReference type="Proteomes" id="UP000243297"/>
    </source>
</evidence>
<dbReference type="CDD" id="cd09281">
    <property type="entry name" value="UPF0066"/>
    <property type="match status" value="1"/>
</dbReference>
<dbReference type="Gene3D" id="2.40.30.70">
    <property type="entry name" value="YaeB-like"/>
    <property type="match status" value="1"/>
</dbReference>
<dbReference type="InterPro" id="IPR040372">
    <property type="entry name" value="YaeB-like"/>
</dbReference>
<protein>
    <submittedName>
        <fullName evidence="4">tRNA-Thr(GGU) m(6)t(6)A37 methyltransferase TsaA</fullName>
    </submittedName>
</protein>
<dbReference type="STRING" id="118967.SAMN02745191_0653"/>
<comment type="similarity">
    <text evidence="2">Belongs to the tRNA methyltransferase O family.</text>
</comment>
<dbReference type="Proteomes" id="UP000243297">
    <property type="component" value="Unassembled WGS sequence"/>
</dbReference>
<dbReference type="EMBL" id="FUWY01000001">
    <property type="protein sequence ID" value="SJZ44658.1"/>
    <property type="molecule type" value="Genomic_DNA"/>
</dbReference>
<evidence type="ECO:0000256" key="1">
    <source>
        <dbReference type="ARBA" id="ARBA00022691"/>
    </source>
</evidence>
<dbReference type="GO" id="GO:0032259">
    <property type="term" value="P:methylation"/>
    <property type="evidence" value="ECO:0007669"/>
    <property type="project" value="UniProtKB-KW"/>
</dbReference>
<evidence type="ECO:0000313" key="4">
    <source>
        <dbReference type="EMBL" id="SJZ44658.1"/>
    </source>
</evidence>
<dbReference type="RefSeq" id="WP_078711076.1">
    <property type="nucleotide sequence ID" value="NZ_FUWY01000001.1"/>
</dbReference>
<dbReference type="PANTHER" id="PTHR12818">
    <property type="entry name" value="TRNA (ADENINE(37)-N6)-METHYLTRANSFERASE"/>
    <property type="match status" value="1"/>
</dbReference>
<evidence type="ECO:0000256" key="2">
    <source>
        <dbReference type="ARBA" id="ARBA00033753"/>
    </source>
</evidence>
<feature type="domain" description="TsaA-like" evidence="3">
    <location>
        <begin position="7"/>
        <end position="131"/>
    </location>
</feature>
<keyword evidence="4" id="KW-0808">Transferase</keyword>
<dbReference type="InterPro" id="IPR036413">
    <property type="entry name" value="YaeB-like_sf"/>
</dbReference>
<keyword evidence="4" id="KW-0489">Methyltransferase</keyword>
<dbReference type="GO" id="GO:0008168">
    <property type="term" value="F:methyltransferase activity"/>
    <property type="evidence" value="ECO:0007669"/>
    <property type="project" value="UniProtKB-KW"/>
</dbReference>
<dbReference type="PANTHER" id="PTHR12818:SF0">
    <property type="entry name" value="TRNA (ADENINE(37)-N6)-METHYLTRANSFERASE"/>
    <property type="match status" value="1"/>
</dbReference>
<keyword evidence="1" id="KW-0949">S-adenosyl-L-methionine</keyword>
<sequence>MNKNFVMNQIGVIHANEEGFYLKVKEEFRDALIGIEDYKYINVMWWFSKSDNITDRNNLVEEKPYHKGPEKLGIFATRSPQRPNPIALSCSCITYVDREKGIVGLTYIDANDNTPLLDIKPYIPSLDRVEEVTSPKWSKHWPENVESSGDFNWEEEFNF</sequence>
<evidence type="ECO:0000259" key="3">
    <source>
        <dbReference type="PROSITE" id="PS51668"/>
    </source>
</evidence>
<accession>A0A1T4KQN0</accession>
<dbReference type="PROSITE" id="PS51668">
    <property type="entry name" value="TSAA_2"/>
    <property type="match status" value="1"/>
</dbReference>
<dbReference type="InterPro" id="IPR036414">
    <property type="entry name" value="YaeB_N_sf"/>
</dbReference>
<dbReference type="Pfam" id="PF01980">
    <property type="entry name" value="TrmO_N"/>
    <property type="match status" value="1"/>
</dbReference>
<keyword evidence="5" id="KW-1185">Reference proteome</keyword>
<organism evidence="4 5">
    <name type="scientific">Anaerorhabdus furcosa</name>
    <dbReference type="NCBI Taxonomy" id="118967"/>
    <lineage>
        <taxon>Bacteria</taxon>
        <taxon>Bacillati</taxon>
        <taxon>Bacillota</taxon>
        <taxon>Erysipelotrichia</taxon>
        <taxon>Erysipelotrichales</taxon>
        <taxon>Erysipelotrichaceae</taxon>
        <taxon>Anaerorhabdus</taxon>
    </lineage>
</organism>
<dbReference type="AlphaFoldDB" id="A0A1T4KQN0"/>
<dbReference type="InterPro" id="IPR023370">
    <property type="entry name" value="TrmO-like_N"/>
</dbReference>